<keyword evidence="1" id="KW-0812">Transmembrane</keyword>
<evidence type="ECO:0000313" key="2">
    <source>
        <dbReference type="EMBL" id="ACN33972.1"/>
    </source>
</evidence>
<reference evidence="2" key="2">
    <citation type="submission" date="2012-06" db="EMBL/GenBank/DDBJ databases">
        <authorList>
            <person name="Yu Y."/>
            <person name="Currie J."/>
            <person name="Lomeli R."/>
            <person name="Angelova A."/>
            <person name="Collura K."/>
            <person name="Wissotski M."/>
            <person name="Campos D."/>
            <person name="Kudrna D."/>
            <person name="Golser W."/>
            <person name="Ashely E."/>
            <person name="Descour A."/>
            <person name="Fernandes J."/>
            <person name="Soderlund C."/>
            <person name="Walbot V."/>
        </authorList>
    </citation>
    <scope>NUCLEOTIDE SEQUENCE</scope>
    <source>
        <strain evidence="2">B73</strain>
    </source>
</reference>
<organism evidence="2">
    <name type="scientific">Zea mays</name>
    <name type="common">Maize</name>
    <dbReference type="NCBI Taxonomy" id="4577"/>
    <lineage>
        <taxon>Eukaryota</taxon>
        <taxon>Viridiplantae</taxon>
        <taxon>Streptophyta</taxon>
        <taxon>Embryophyta</taxon>
        <taxon>Tracheophyta</taxon>
        <taxon>Spermatophyta</taxon>
        <taxon>Magnoliopsida</taxon>
        <taxon>Liliopsida</taxon>
        <taxon>Poales</taxon>
        <taxon>Poaceae</taxon>
        <taxon>PACMAD clade</taxon>
        <taxon>Panicoideae</taxon>
        <taxon>Andropogonodae</taxon>
        <taxon>Andropogoneae</taxon>
        <taxon>Tripsacinae</taxon>
        <taxon>Zea</taxon>
    </lineage>
</organism>
<dbReference type="EMBL" id="BT067075">
    <property type="protein sequence ID" value="ACN33972.1"/>
    <property type="molecule type" value="mRNA"/>
</dbReference>
<dbReference type="EMBL" id="BT068315">
    <property type="protein sequence ID" value="ACN35212.1"/>
    <property type="molecule type" value="mRNA"/>
</dbReference>
<name>C0PFK6_MAIZE</name>
<feature type="transmembrane region" description="Helical" evidence="1">
    <location>
        <begin position="12"/>
        <end position="30"/>
    </location>
</feature>
<sequence length="48" mass="5517">MNKCILFPTSSIHLFSTSIFLFPTTLNIYLQMTSSAIKRIVTSWPKHT</sequence>
<accession>C0PFK6</accession>
<evidence type="ECO:0000256" key="1">
    <source>
        <dbReference type="SAM" id="Phobius"/>
    </source>
</evidence>
<reference evidence="2" key="1">
    <citation type="journal article" date="2009" name="PLoS Genet.">
        <title>Sequencing, mapping, and analysis of 27,455 maize full-length cDNAs.</title>
        <authorList>
            <person name="Soderlund C."/>
            <person name="Descour A."/>
            <person name="Kudrna D."/>
            <person name="Bomhoff M."/>
            <person name="Boyd L."/>
            <person name="Currie J."/>
            <person name="Angelova A."/>
            <person name="Collura K."/>
            <person name="Wissotski M."/>
            <person name="Ashley E."/>
            <person name="Morrow D."/>
            <person name="Fernandes J."/>
            <person name="Walbot V."/>
            <person name="Yu Y."/>
        </authorList>
    </citation>
    <scope>NUCLEOTIDE SEQUENCE</scope>
    <source>
        <strain evidence="2">B73</strain>
    </source>
</reference>
<keyword evidence="1" id="KW-0472">Membrane</keyword>
<keyword evidence="1" id="KW-1133">Transmembrane helix</keyword>
<protein>
    <submittedName>
        <fullName evidence="2">Uncharacterized protein</fullName>
    </submittedName>
</protein>
<proteinExistence type="evidence at transcript level"/>
<dbReference type="AlphaFoldDB" id="C0PFK6"/>